<protein>
    <submittedName>
        <fullName evidence="2">Uncharacterized protein</fullName>
    </submittedName>
</protein>
<sequence length="101" mass="11646">NDSEGTREPQSAANDSDARFLDTDRRQCSDCLALEYDGQCAAARRRELPQHAPWFAPDPETPRRCIGYRPGPDDPDQRLGRERWPNLYRRLSSLTEMEAPR</sequence>
<proteinExistence type="predicted"/>
<evidence type="ECO:0000313" key="3">
    <source>
        <dbReference type="Proteomes" id="UP000004200"/>
    </source>
</evidence>
<dbReference type="OrthoDB" id="8781732at2"/>
<name>G2E8F6_9GAMM</name>
<reference evidence="2 3" key="1">
    <citation type="submission" date="2011-06" db="EMBL/GenBank/DDBJ databases">
        <title>The draft genome of Thiorhodococcus drewsii AZ1.</title>
        <authorList>
            <consortium name="US DOE Joint Genome Institute (JGI-PGF)"/>
            <person name="Lucas S."/>
            <person name="Han J."/>
            <person name="Lapidus A."/>
            <person name="Cheng J.-F."/>
            <person name="Goodwin L."/>
            <person name="Pitluck S."/>
            <person name="Peters L."/>
            <person name="Land M.L."/>
            <person name="Hauser L."/>
            <person name="Vogl K."/>
            <person name="Liu Z."/>
            <person name="Imhoff J."/>
            <person name="Thiel V."/>
            <person name="Frigaard N.-U."/>
            <person name="Bryant D.A."/>
            <person name="Woyke T.J."/>
        </authorList>
    </citation>
    <scope>NUCLEOTIDE SEQUENCE [LARGE SCALE GENOMIC DNA]</scope>
    <source>
        <strain evidence="2 3">AZ1</strain>
    </source>
</reference>
<evidence type="ECO:0000256" key="1">
    <source>
        <dbReference type="SAM" id="MobiDB-lite"/>
    </source>
</evidence>
<feature type="non-terminal residue" evidence="2">
    <location>
        <position position="1"/>
    </location>
</feature>
<organism evidence="2 3">
    <name type="scientific">Thiorhodococcus drewsii AZ1</name>
    <dbReference type="NCBI Taxonomy" id="765913"/>
    <lineage>
        <taxon>Bacteria</taxon>
        <taxon>Pseudomonadati</taxon>
        <taxon>Pseudomonadota</taxon>
        <taxon>Gammaproteobacteria</taxon>
        <taxon>Chromatiales</taxon>
        <taxon>Chromatiaceae</taxon>
        <taxon>Thiorhodococcus</taxon>
    </lineage>
</organism>
<feature type="compositionally biased region" description="Basic and acidic residues" evidence="1">
    <location>
        <begin position="71"/>
        <end position="81"/>
    </location>
</feature>
<keyword evidence="3" id="KW-1185">Reference proteome</keyword>
<dbReference type="RefSeq" id="WP_007043282.1">
    <property type="nucleotide sequence ID" value="NZ_AFWT01000078.1"/>
</dbReference>
<gene>
    <name evidence="2" type="ORF">ThidrDRAFT_4570</name>
</gene>
<dbReference type="eggNOG" id="ENOG502ZRCM">
    <property type="taxonomic scope" value="Bacteria"/>
</dbReference>
<comment type="caution">
    <text evidence="2">The sequence shown here is derived from an EMBL/GenBank/DDBJ whole genome shotgun (WGS) entry which is preliminary data.</text>
</comment>
<accession>G2E8F6</accession>
<evidence type="ECO:0000313" key="2">
    <source>
        <dbReference type="EMBL" id="EGV27624.1"/>
    </source>
</evidence>
<dbReference type="Proteomes" id="UP000004200">
    <property type="component" value="Unassembled WGS sequence"/>
</dbReference>
<dbReference type="EMBL" id="AFWT01000078">
    <property type="protein sequence ID" value="EGV27624.1"/>
    <property type="molecule type" value="Genomic_DNA"/>
</dbReference>
<feature type="region of interest" description="Disordered" evidence="1">
    <location>
        <begin position="50"/>
        <end position="81"/>
    </location>
</feature>
<dbReference type="STRING" id="765913.ThidrDRAFT_4570"/>
<dbReference type="AlphaFoldDB" id="G2E8F6"/>